<feature type="transmembrane region" description="Helical" evidence="2">
    <location>
        <begin position="118"/>
        <end position="143"/>
    </location>
</feature>
<sequence length="231" mass="23789">MVFNGLCQAPGTTNYTTFFANGCTRPNGHIDLCVAYAKCIVGVTYCGGSNYCCYGLTGCNCSDSSETFSLQAGSIITSLSSSTSTTLISTSSSAGTPLSSSTSLSSSIAAPATTNTTAVAAGVGAGVGGCLLALSAVAVVLCLRRRNKAAKKRETYHSTVQDSNDHQYGLGKAELNNSEQRVELAGSEQKAELEAKEHTAELTGDEQLIELPASGPHVVESEKVADSNKPV</sequence>
<gene>
    <name evidence="3" type="ORF">AMS68_003829</name>
</gene>
<evidence type="ECO:0000313" key="4">
    <source>
        <dbReference type="Proteomes" id="UP000503462"/>
    </source>
</evidence>
<organism evidence="3 4">
    <name type="scientific">Peltaster fructicola</name>
    <dbReference type="NCBI Taxonomy" id="286661"/>
    <lineage>
        <taxon>Eukaryota</taxon>
        <taxon>Fungi</taxon>
        <taxon>Dikarya</taxon>
        <taxon>Ascomycota</taxon>
        <taxon>Pezizomycotina</taxon>
        <taxon>Dothideomycetes</taxon>
        <taxon>Dothideomycetes incertae sedis</taxon>
        <taxon>Peltaster</taxon>
    </lineage>
</organism>
<dbReference type="EMBL" id="CP051141">
    <property type="protein sequence ID" value="QIW98311.1"/>
    <property type="molecule type" value="Genomic_DNA"/>
</dbReference>
<keyword evidence="2" id="KW-0472">Membrane</keyword>
<evidence type="ECO:0000256" key="1">
    <source>
        <dbReference type="SAM" id="MobiDB-lite"/>
    </source>
</evidence>
<dbReference type="Proteomes" id="UP000503462">
    <property type="component" value="Chromosome 3"/>
</dbReference>
<dbReference type="AlphaFoldDB" id="A0A6H0XU74"/>
<reference evidence="3 4" key="1">
    <citation type="journal article" date="2016" name="Sci. Rep.">
        <title>Peltaster fructicola genome reveals evolution from an invasive phytopathogen to an ectophytic parasite.</title>
        <authorList>
            <person name="Xu C."/>
            <person name="Chen H."/>
            <person name="Gleason M.L."/>
            <person name="Xu J.R."/>
            <person name="Liu H."/>
            <person name="Zhang R."/>
            <person name="Sun G."/>
        </authorList>
    </citation>
    <scope>NUCLEOTIDE SEQUENCE [LARGE SCALE GENOMIC DNA]</scope>
    <source>
        <strain evidence="3 4">LNHT1506</strain>
    </source>
</reference>
<dbReference type="OrthoDB" id="5215637at2759"/>
<feature type="compositionally biased region" description="Basic and acidic residues" evidence="1">
    <location>
        <begin position="189"/>
        <end position="200"/>
    </location>
</feature>
<keyword evidence="4" id="KW-1185">Reference proteome</keyword>
<keyword evidence="2" id="KW-1133">Transmembrane helix</keyword>
<evidence type="ECO:0008006" key="5">
    <source>
        <dbReference type="Google" id="ProtNLM"/>
    </source>
</evidence>
<feature type="compositionally biased region" description="Basic and acidic residues" evidence="1">
    <location>
        <begin position="219"/>
        <end position="231"/>
    </location>
</feature>
<protein>
    <recommendedName>
        <fullName evidence="5">Mid2 domain-containing protein</fullName>
    </recommendedName>
</protein>
<accession>A0A6H0XU74</accession>
<name>A0A6H0XU74_9PEZI</name>
<feature type="region of interest" description="Disordered" evidence="1">
    <location>
        <begin position="182"/>
        <end position="231"/>
    </location>
</feature>
<proteinExistence type="predicted"/>
<keyword evidence="2" id="KW-0812">Transmembrane</keyword>
<evidence type="ECO:0000256" key="2">
    <source>
        <dbReference type="SAM" id="Phobius"/>
    </source>
</evidence>
<evidence type="ECO:0000313" key="3">
    <source>
        <dbReference type="EMBL" id="QIW98311.1"/>
    </source>
</evidence>